<evidence type="ECO:0000313" key="3">
    <source>
        <dbReference type="EMBL" id="CAJ1384591.1"/>
    </source>
</evidence>
<evidence type="ECO:0000256" key="1">
    <source>
        <dbReference type="SAM" id="MobiDB-lite"/>
    </source>
</evidence>
<dbReference type="AlphaFoldDB" id="A0AA36IBE2"/>
<dbReference type="GO" id="GO:0005525">
    <property type="term" value="F:GTP binding"/>
    <property type="evidence" value="ECO:0007669"/>
    <property type="project" value="InterPro"/>
</dbReference>
<feature type="compositionally biased region" description="Basic and acidic residues" evidence="1">
    <location>
        <begin position="15"/>
        <end position="30"/>
    </location>
</feature>
<dbReference type="EMBL" id="CAUJNA010001126">
    <property type="protein sequence ID" value="CAJ1384591.1"/>
    <property type="molecule type" value="Genomic_DNA"/>
</dbReference>
<gene>
    <name evidence="3" type="ORF">EVOR1521_LOCUS11424</name>
</gene>
<feature type="domain" description="Tr-type G" evidence="2">
    <location>
        <begin position="58"/>
        <end position="293"/>
    </location>
</feature>
<feature type="region of interest" description="Disordered" evidence="1">
    <location>
        <begin position="1"/>
        <end position="46"/>
    </location>
</feature>
<dbReference type="Gene3D" id="3.40.50.300">
    <property type="entry name" value="P-loop containing nucleotide triphosphate hydrolases"/>
    <property type="match status" value="1"/>
</dbReference>
<dbReference type="PANTHER" id="PTHR43721:SF9">
    <property type="entry name" value="GTP-BINDING PROTEIN 1"/>
    <property type="match status" value="1"/>
</dbReference>
<dbReference type="SUPFAM" id="SSF52540">
    <property type="entry name" value="P-loop containing nucleoside triphosphate hydrolases"/>
    <property type="match status" value="1"/>
</dbReference>
<protein>
    <recommendedName>
        <fullName evidence="2">Tr-type G domain-containing protein</fullName>
    </recommendedName>
</protein>
<dbReference type="GO" id="GO:0003924">
    <property type="term" value="F:GTPase activity"/>
    <property type="evidence" value="ECO:0007669"/>
    <property type="project" value="InterPro"/>
</dbReference>
<evidence type="ECO:0000313" key="4">
    <source>
        <dbReference type="Proteomes" id="UP001178507"/>
    </source>
</evidence>
<dbReference type="Gene3D" id="2.40.30.10">
    <property type="entry name" value="Translation factors"/>
    <property type="match status" value="1"/>
</dbReference>
<sequence length="416" mass="45349">MAVTEEEIRCAASSKESEKPMSKDVDRSTSDDDDEVTAEGNGPSTALDLTDDWIEDHMKDVTVAVIGNVDSGKSTLVGVLTKGGLDDGRGQARAKVFNFSHEAANGRTSSIAQEIMGFAPGGDQVLIERMATTTANSRNTTWQQVVSQSERLVTFSDLCGHEKYLKTTIFGLVGQCPDYTMIIVNANAGFQRMSREHLGIALALSIPFFIVVTKIDIAPQNVYEENLAQLHKIVKSNAVKRQPLVVKEEAQMQAAASGIYNKEVCPIFCVSNVTGDGLPLLRCFLRCLPSRLQDSGLFKPPSCPAEFHIDSIYVVPGVGLVVGGVVRAGRIRPGQQLLLGPDKVSQFKPVLIKTIQYKRVNVDSAESGQHCSFALRSLVKRETLKKSMFRKGMVLLSPETQPRAIWSFKAEARASS</sequence>
<organism evidence="3 4">
    <name type="scientific">Effrenium voratum</name>
    <dbReference type="NCBI Taxonomy" id="2562239"/>
    <lineage>
        <taxon>Eukaryota</taxon>
        <taxon>Sar</taxon>
        <taxon>Alveolata</taxon>
        <taxon>Dinophyceae</taxon>
        <taxon>Suessiales</taxon>
        <taxon>Symbiodiniaceae</taxon>
        <taxon>Effrenium</taxon>
    </lineage>
</organism>
<dbReference type="Proteomes" id="UP001178507">
    <property type="component" value="Unassembled WGS sequence"/>
</dbReference>
<proteinExistence type="predicted"/>
<dbReference type="FunFam" id="3.40.50.300:FF:000091">
    <property type="entry name" value="Probable GTP-binding protein 1"/>
    <property type="match status" value="1"/>
</dbReference>
<name>A0AA36IBE2_9DINO</name>
<dbReference type="InterPro" id="IPR035531">
    <property type="entry name" value="GTPBP1-like"/>
</dbReference>
<dbReference type="PANTHER" id="PTHR43721">
    <property type="entry name" value="ELONGATION FACTOR TU-RELATED"/>
    <property type="match status" value="1"/>
</dbReference>
<dbReference type="PROSITE" id="PS51722">
    <property type="entry name" value="G_TR_2"/>
    <property type="match status" value="1"/>
</dbReference>
<dbReference type="InterPro" id="IPR050055">
    <property type="entry name" value="EF-Tu_GTPase"/>
</dbReference>
<dbReference type="InterPro" id="IPR009000">
    <property type="entry name" value="Transl_B-barrel_sf"/>
</dbReference>
<accession>A0AA36IBE2</accession>
<dbReference type="InterPro" id="IPR027417">
    <property type="entry name" value="P-loop_NTPase"/>
</dbReference>
<dbReference type="GO" id="GO:0003746">
    <property type="term" value="F:translation elongation factor activity"/>
    <property type="evidence" value="ECO:0007669"/>
    <property type="project" value="TreeGrafter"/>
</dbReference>
<keyword evidence="4" id="KW-1185">Reference proteome</keyword>
<evidence type="ECO:0000259" key="2">
    <source>
        <dbReference type="PROSITE" id="PS51722"/>
    </source>
</evidence>
<reference evidence="3" key="1">
    <citation type="submission" date="2023-08" db="EMBL/GenBank/DDBJ databases">
        <authorList>
            <person name="Chen Y."/>
            <person name="Shah S."/>
            <person name="Dougan E. K."/>
            <person name="Thang M."/>
            <person name="Chan C."/>
        </authorList>
    </citation>
    <scope>NUCLEOTIDE SEQUENCE</scope>
</reference>
<dbReference type="Pfam" id="PF00009">
    <property type="entry name" value="GTP_EFTU"/>
    <property type="match status" value="1"/>
</dbReference>
<dbReference type="CDD" id="cd04165">
    <property type="entry name" value="GTPBP1_like"/>
    <property type="match status" value="1"/>
</dbReference>
<dbReference type="SUPFAM" id="SSF50447">
    <property type="entry name" value="Translation proteins"/>
    <property type="match status" value="1"/>
</dbReference>
<dbReference type="InterPro" id="IPR000795">
    <property type="entry name" value="T_Tr_GTP-bd_dom"/>
</dbReference>
<comment type="caution">
    <text evidence="3">The sequence shown here is derived from an EMBL/GenBank/DDBJ whole genome shotgun (WGS) entry which is preliminary data.</text>
</comment>